<keyword evidence="2" id="KW-1185">Reference proteome</keyword>
<evidence type="ECO:0000313" key="2">
    <source>
        <dbReference type="Proteomes" id="UP000594454"/>
    </source>
</evidence>
<organism evidence="1 2">
    <name type="scientific">Hermetia illucens</name>
    <name type="common">Black soldier fly</name>
    <dbReference type="NCBI Taxonomy" id="343691"/>
    <lineage>
        <taxon>Eukaryota</taxon>
        <taxon>Metazoa</taxon>
        <taxon>Ecdysozoa</taxon>
        <taxon>Arthropoda</taxon>
        <taxon>Hexapoda</taxon>
        <taxon>Insecta</taxon>
        <taxon>Pterygota</taxon>
        <taxon>Neoptera</taxon>
        <taxon>Endopterygota</taxon>
        <taxon>Diptera</taxon>
        <taxon>Brachycera</taxon>
        <taxon>Stratiomyomorpha</taxon>
        <taxon>Stratiomyidae</taxon>
        <taxon>Hermetiinae</taxon>
        <taxon>Hermetia</taxon>
    </lineage>
</organism>
<dbReference type="InParanoid" id="A0A7R8UDE1"/>
<dbReference type="EMBL" id="LR899009">
    <property type="protein sequence ID" value="CAD7078725.1"/>
    <property type="molecule type" value="Genomic_DNA"/>
</dbReference>
<gene>
    <name evidence="1" type="ORF">HERILL_LOCUS1978</name>
</gene>
<dbReference type="Proteomes" id="UP000594454">
    <property type="component" value="Chromosome 1"/>
</dbReference>
<protein>
    <submittedName>
        <fullName evidence="1">Uncharacterized protein</fullName>
    </submittedName>
</protein>
<evidence type="ECO:0000313" key="1">
    <source>
        <dbReference type="EMBL" id="CAD7078725.1"/>
    </source>
</evidence>
<reference evidence="1 2" key="1">
    <citation type="submission" date="2020-11" db="EMBL/GenBank/DDBJ databases">
        <authorList>
            <person name="Wallbank WR R."/>
            <person name="Pardo Diaz C."/>
            <person name="Kozak K."/>
            <person name="Martin S."/>
            <person name="Jiggins C."/>
            <person name="Moest M."/>
            <person name="Warren A I."/>
            <person name="Generalovic N T."/>
            <person name="Byers J.R.P. K."/>
            <person name="Montejo-Kovacevich G."/>
            <person name="Yen C E."/>
        </authorList>
    </citation>
    <scope>NUCLEOTIDE SEQUENCE [LARGE SCALE GENOMIC DNA]</scope>
</reference>
<accession>A0A7R8UDE1</accession>
<proteinExistence type="predicted"/>
<name>A0A7R8UDE1_HERIL</name>
<dbReference type="AlphaFoldDB" id="A0A7R8UDE1"/>
<sequence length="119" mass="13356">MVQASRELLTASGWSSTASVKKSSVDMLLVLVLHTRKEENEAQELWRCYNVRSVLYLLRSNCSQIRDLDGFETTLLRPRDLRAAARQRFATCGENVAVANMKKKSGAVSGVVRRKVTNL</sequence>